<dbReference type="EMBL" id="QXFV01000527">
    <property type="protein sequence ID" value="KAE9035030.1"/>
    <property type="molecule type" value="Genomic_DNA"/>
</dbReference>
<dbReference type="Proteomes" id="UP000429607">
    <property type="component" value="Unassembled WGS sequence"/>
</dbReference>
<name>A0A6A3MJV8_9STRA</name>
<dbReference type="EMBL" id="QXFT01000533">
    <property type="protein sequence ID" value="KAE9341408.1"/>
    <property type="molecule type" value="Genomic_DNA"/>
</dbReference>
<dbReference type="EMBL" id="QXFU01000550">
    <property type="protein sequence ID" value="KAE9030088.1"/>
    <property type="molecule type" value="Genomic_DNA"/>
</dbReference>
<keyword evidence="6" id="KW-1185">Reference proteome</keyword>
<reference evidence="5 7" key="1">
    <citation type="submission" date="2018-09" db="EMBL/GenBank/DDBJ databases">
        <title>Genomic investigation of the strawberry pathogen Phytophthora fragariae indicates pathogenicity is determined by transcriptional variation in three key races.</title>
        <authorList>
            <person name="Adams T.M."/>
            <person name="Armitage A.D."/>
            <person name="Sobczyk M.K."/>
            <person name="Bates H.J."/>
            <person name="Dunwell J.M."/>
            <person name="Nellist C.F."/>
            <person name="Harrison R.J."/>
        </authorList>
    </citation>
    <scope>NUCLEOTIDE SEQUENCE [LARGE SCALE GENOMIC DNA]</scope>
    <source>
        <strain evidence="3 5">SCRP249</strain>
        <strain evidence="2 7">SCRP324</strain>
        <strain evidence="4 6">SCRP333</strain>
    </source>
</reference>
<comment type="caution">
    <text evidence="2">The sequence shown here is derived from an EMBL/GenBank/DDBJ whole genome shotgun (WGS) entry which is preliminary data.</text>
</comment>
<protein>
    <submittedName>
        <fullName evidence="2">Uncharacterized protein</fullName>
    </submittedName>
</protein>
<evidence type="ECO:0000313" key="3">
    <source>
        <dbReference type="EMBL" id="KAE9035030.1"/>
    </source>
</evidence>
<evidence type="ECO:0000256" key="1">
    <source>
        <dbReference type="SAM" id="MobiDB-lite"/>
    </source>
</evidence>
<dbReference type="Proteomes" id="UP000435112">
    <property type="component" value="Unassembled WGS sequence"/>
</dbReference>
<dbReference type="Proteomes" id="UP000434957">
    <property type="component" value="Unassembled WGS sequence"/>
</dbReference>
<feature type="region of interest" description="Disordered" evidence="1">
    <location>
        <begin position="1"/>
        <end position="36"/>
    </location>
</feature>
<evidence type="ECO:0000313" key="6">
    <source>
        <dbReference type="Proteomes" id="UP000434957"/>
    </source>
</evidence>
<gene>
    <name evidence="3" type="ORF">PR001_g9480</name>
    <name evidence="2" type="ORF">PR002_g9973</name>
    <name evidence="4" type="ORF">PR003_g10003</name>
</gene>
<evidence type="ECO:0000313" key="5">
    <source>
        <dbReference type="Proteomes" id="UP000429607"/>
    </source>
</evidence>
<evidence type="ECO:0000313" key="4">
    <source>
        <dbReference type="EMBL" id="KAE9341408.1"/>
    </source>
</evidence>
<proteinExistence type="predicted"/>
<organism evidence="2 7">
    <name type="scientific">Phytophthora rubi</name>
    <dbReference type="NCBI Taxonomy" id="129364"/>
    <lineage>
        <taxon>Eukaryota</taxon>
        <taxon>Sar</taxon>
        <taxon>Stramenopiles</taxon>
        <taxon>Oomycota</taxon>
        <taxon>Peronosporomycetes</taxon>
        <taxon>Peronosporales</taxon>
        <taxon>Peronosporaceae</taxon>
        <taxon>Phytophthora</taxon>
    </lineage>
</organism>
<dbReference type="AlphaFoldDB" id="A0A6A3MJV8"/>
<sequence length="174" mass="18496">MSTCAAGNSLVGSPDAHHIGNEDVSTSSGGDASIHGSGDLYNNDNYNADDGAVTRQLVSSEAGNRVDPGLRGSRRGKPNSTWTLLNTFDTFDDADKFRKARDFKVSATGQSKSATGVAKVYSCKSHKNCPVRLRIKPQRVVLEGKVCTSFMCQLSGDHILEDEVASSRGISGVE</sequence>
<accession>A0A6A3MJV8</accession>
<feature type="region of interest" description="Disordered" evidence="1">
    <location>
        <begin position="59"/>
        <end position="78"/>
    </location>
</feature>
<evidence type="ECO:0000313" key="2">
    <source>
        <dbReference type="EMBL" id="KAE9030088.1"/>
    </source>
</evidence>
<evidence type="ECO:0000313" key="7">
    <source>
        <dbReference type="Proteomes" id="UP000435112"/>
    </source>
</evidence>